<evidence type="ECO:0000256" key="4">
    <source>
        <dbReference type="SAM" id="Phobius"/>
    </source>
</evidence>
<dbReference type="SUPFAM" id="SSF53244">
    <property type="entry name" value="MurD-like peptide ligases, peptide-binding domain"/>
    <property type="match status" value="1"/>
</dbReference>
<dbReference type="InterPro" id="IPR018109">
    <property type="entry name" value="Folylpolyglutamate_synth_CS"/>
</dbReference>
<accession>A0A0G1IDF6</accession>
<evidence type="ECO:0000259" key="5">
    <source>
        <dbReference type="Pfam" id="PF02875"/>
    </source>
</evidence>
<dbReference type="Proteomes" id="UP000033977">
    <property type="component" value="Unassembled WGS sequence"/>
</dbReference>
<dbReference type="PATRIC" id="fig|1618652.3.peg.829"/>
<evidence type="ECO:0000313" key="8">
    <source>
        <dbReference type="Proteomes" id="UP000033977"/>
    </source>
</evidence>
<dbReference type="InterPro" id="IPR004101">
    <property type="entry name" value="Mur_ligase_C"/>
</dbReference>
<dbReference type="Pfam" id="PF02875">
    <property type="entry name" value="Mur_ligase_C"/>
    <property type="match status" value="1"/>
</dbReference>
<evidence type="ECO:0000256" key="3">
    <source>
        <dbReference type="ARBA" id="ARBA00022840"/>
    </source>
</evidence>
<feature type="transmembrane region" description="Helical" evidence="4">
    <location>
        <begin position="20"/>
        <end position="39"/>
    </location>
</feature>
<keyword evidence="4" id="KW-0812">Transmembrane</keyword>
<evidence type="ECO:0000256" key="1">
    <source>
        <dbReference type="ARBA" id="ARBA00022598"/>
    </source>
</evidence>
<dbReference type="PANTHER" id="PTHR23135">
    <property type="entry name" value="MUR LIGASE FAMILY MEMBER"/>
    <property type="match status" value="1"/>
</dbReference>
<dbReference type="EMBL" id="LCIN01000013">
    <property type="protein sequence ID" value="KKT56848.1"/>
    <property type="molecule type" value="Genomic_DNA"/>
</dbReference>
<dbReference type="PROSITE" id="PS01011">
    <property type="entry name" value="FOLYLPOLYGLU_SYNT_1"/>
    <property type="match status" value="1"/>
</dbReference>
<dbReference type="PANTHER" id="PTHR23135:SF4">
    <property type="entry name" value="UDP-N-ACETYLMURAMOYL-L-ALANYL-D-GLUTAMATE--2,6-DIAMINOPIMELATE LIGASE MURE HOMOLOG, CHLOROPLASTIC"/>
    <property type="match status" value="1"/>
</dbReference>
<reference evidence="7 8" key="1">
    <citation type="journal article" date="2015" name="Nature">
        <title>rRNA introns, odd ribosomes, and small enigmatic genomes across a large radiation of phyla.</title>
        <authorList>
            <person name="Brown C.T."/>
            <person name="Hug L.A."/>
            <person name="Thomas B.C."/>
            <person name="Sharon I."/>
            <person name="Castelle C.J."/>
            <person name="Singh A."/>
            <person name="Wilkins M.J."/>
            <person name="Williams K.H."/>
            <person name="Banfield J.F."/>
        </authorList>
    </citation>
    <scope>NUCLEOTIDE SEQUENCE [LARGE SCALE GENOMIC DNA]</scope>
</reference>
<comment type="caution">
    <text evidence="7">The sequence shown here is derived from an EMBL/GenBank/DDBJ whole genome shotgun (WGS) entry which is preliminary data.</text>
</comment>
<feature type="domain" description="Mur ligase central" evidence="6">
    <location>
        <begin position="49"/>
        <end position="191"/>
    </location>
</feature>
<proteinExistence type="predicted"/>
<evidence type="ECO:0000313" key="7">
    <source>
        <dbReference type="EMBL" id="KKT56848.1"/>
    </source>
</evidence>
<evidence type="ECO:0000259" key="6">
    <source>
        <dbReference type="Pfam" id="PF08245"/>
    </source>
</evidence>
<dbReference type="GO" id="GO:0005524">
    <property type="term" value="F:ATP binding"/>
    <property type="evidence" value="ECO:0007669"/>
    <property type="project" value="UniProtKB-KW"/>
</dbReference>
<keyword evidence="1 7" id="KW-0436">Ligase</keyword>
<organism evidence="7 8">
    <name type="scientific">Candidatus Giovannonibacteria bacterium GW2011_GWB1_44_23</name>
    <dbReference type="NCBI Taxonomy" id="1618652"/>
    <lineage>
        <taxon>Bacteria</taxon>
        <taxon>Candidatus Giovannoniibacteriota</taxon>
    </lineage>
</organism>
<keyword evidence="3" id="KW-0067">ATP-binding</keyword>
<dbReference type="InterPro" id="IPR036565">
    <property type="entry name" value="Mur-like_cat_sf"/>
</dbReference>
<feature type="domain" description="Mur ligase C-terminal" evidence="5">
    <location>
        <begin position="246"/>
        <end position="368"/>
    </location>
</feature>
<dbReference type="SUPFAM" id="SSF53623">
    <property type="entry name" value="MurD-like peptide ligases, catalytic domain"/>
    <property type="match status" value="1"/>
</dbReference>
<dbReference type="InterPro" id="IPR013221">
    <property type="entry name" value="Mur_ligase_cen"/>
</dbReference>
<name>A0A0G1IDF6_9BACT</name>
<keyword evidence="2" id="KW-0547">Nucleotide-binding</keyword>
<dbReference type="Gene3D" id="3.90.190.20">
    <property type="entry name" value="Mur ligase, C-terminal domain"/>
    <property type="match status" value="1"/>
</dbReference>
<dbReference type="GO" id="GO:0004326">
    <property type="term" value="F:tetrahydrofolylpolyglutamate synthase activity"/>
    <property type="evidence" value="ECO:0007669"/>
    <property type="project" value="InterPro"/>
</dbReference>
<dbReference type="Gene3D" id="3.40.1190.10">
    <property type="entry name" value="Mur-like, catalytic domain"/>
    <property type="match status" value="1"/>
</dbReference>
<dbReference type="AlphaFoldDB" id="A0A0G1IDF6"/>
<gene>
    <name evidence="7" type="ORF">UW49_C0013G0011</name>
</gene>
<dbReference type="Pfam" id="PF08245">
    <property type="entry name" value="Mur_ligase_M"/>
    <property type="match status" value="1"/>
</dbReference>
<keyword evidence="4" id="KW-1133">Transmembrane helix</keyword>
<keyword evidence="4" id="KW-0472">Membrane</keyword>
<sequence>MLDNILAFIKKFIPVPVFNLFQPFYHLCLAYLAAAIYGFPARRLKIVGVTGTNGKSTVVHLISSILEEAGEKVASVSSLRFRVNQQEEKNTLKMTMPGRFKLQKFLREAVWAGCKYGIIEITSEGIKQYRHVGIVFYMAVLTNMTPEHIESHGTFEKYRAVKAELFKRAKIHVLNGEDPSIEYFLKIPAQNRIIYSKKDLPPNVHLKLLGEFNLENAVAAFHAAKLLGIEFNAIKRALESVRGVPGRLEFMQKEPFLVVVDYAHTPDALEKVYETLGGNLICVLGSAGGGRDKWKRPEMGKIADKFCKKIILTNEDPYDENPEAILAEVECGIAQKNKLQKILDRSEAIREAIKSAKAGDTVIITGKGAEPWIMGPNGAKIPWDDREVVREELAIAQK</sequence>
<protein>
    <submittedName>
        <fullName evidence="7">UDP-N-acetylmuramoyl-L-alanyl-D-glutamate-2, 6-diaminopimelate ligase</fullName>
    </submittedName>
</protein>
<evidence type="ECO:0000256" key="2">
    <source>
        <dbReference type="ARBA" id="ARBA00022741"/>
    </source>
</evidence>
<dbReference type="InterPro" id="IPR036615">
    <property type="entry name" value="Mur_ligase_C_dom_sf"/>
</dbReference>